<evidence type="ECO:0000313" key="4">
    <source>
        <dbReference type="EMBL" id="SPH18129.1"/>
    </source>
</evidence>
<dbReference type="SUPFAM" id="SSF53649">
    <property type="entry name" value="Alkaline phosphatase-like"/>
    <property type="match status" value="1"/>
</dbReference>
<keyword evidence="5" id="KW-1185">Reference proteome</keyword>
<name>A0A2R8B686_9RHOB</name>
<dbReference type="EC" id="3.1.6.1" evidence="4"/>
<dbReference type="Proteomes" id="UP000244924">
    <property type="component" value="Unassembled WGS sequence"/>
</dbReference>
<dbReference type="PANTHER" id="PTHR45953:SF1">
    <property type="entry name" value="IDURONATE 2-SULFATASE"/>
    <property type="match status" value="1"/>
</dbReference>
<reference evidence="4 5" key="1">
    <citation type="submission" date="2018-03" db="EMBL/GenBank/DDBJ databases">
        <authorList>
            <person name="Keele B.F."/>
        </authorList>
    </citation>
    <scope>NUCLEOTIDE SEQUENCE [LARGE SCALE GENOMIC DNA]</scope>
    <source>
        <strain evidence="4 5">CECT 8626</strain>
    </source>
</reference>
<proteinExistence type="predicted"/>
<dbReference type="InterPro" id="IPR000917">
    <property type="entry name" value="Sulfatase_N"/>
</dbReference>
<dbReference type="EMBL" id="OMOQ01000001">
    <property type="protein sequence ID" value="SPH18129.1"/>
    <property type="molecule type" value="Genomic_DNA"/>
</dbReference>
<evidence type="ECO:0000256" key="1">
    <source>
        <dbReference type="ARBA" id="ARBA00022723"/>
    </source>
</evidence>
<dbReference type="InterPro" id="IPR017850">
    <property type="entry name" value="Alkaline_phosphatase_core_sf"/>
</dbReference>
<dbReference type="GO" id="GO:0004065">
    <property type="term" value="F:arylsulfatase activity"/>
    <property type="evidence" value="ECO:0007669"/>
    <property type="project" value="UniProtKB-EC"/>
</dbReference>
<organism evidence="4 5">
    <name type="scientific">Albidovulum aquaemixtae</name>
    <dbReference type="NCBI Taxonomy" id="1542388"/>
    <lineage>
        <taxon>Bacteria</taxon>
        <taxon>Pseudomonadati</taxon>
        <taxon>Pseudomonadota</taxon>
        <taxon>Alphaproteobacteria</taxon>
        <taxon>Rhodobacterales</taxon>
        <taxon>Paracoccaceae</taxon>
        <taxon>Albidovulum</taxon>
    </lineage>
</organism>
<evidence type="ECO:0000313" key="5">
    <source>
        <dbReference type="Proteomes" id="UP000244924"/>
    </source>
</evidence>
<feature type="domain" description="Sulfatase N-terminal" evidence="3">
    <location>
        <begin position="6"/>
        <end position="370"/>
    </location>
</feature>
<dbReference type="Gene3D" id="3.40.720.10">
    <property type="entry name" value="Alkaline Phosphatase, subunit A"/>
    <property type="match status" value="1"/>
</dbReference>
<accession>A0A2R8B686</accession>
<dbReference type="GO" id="GO:0005737">
    <property type="term" value="C:cytoplasm"/>
    <property type="evidence" value="ECO:0007669"/>
    <property type="project" value="TreeGrafter"/>
</dbReference>
<dbReference type="GO" id="GO:0046872">
    <property type="term" value="F:metal ion binding"/>
    <property type="evidence" value="ECO:0007669"/>
    <property type="project" value="UniProtKB-KW"/>
</dbReference>
<protein>
    <submittedName>
        <fullName evidence="4">Arylsulfatase</fullName>
        <ecNumber evidence="4">3.1.6.1</ecNumber>
    </submittedName>
</protein>
<dbReference type="AlphaFoldDB" id="A0A2R8B686"/>
<evidence type="ECO:0000256" key="2">
    <source>
        <dbReference type="ARBA" id="ARBA00022801"/>
    </source>
</evidence>
<keyword evidence="1" id="KW-0479">Metal-binding</keyword>
<evidence type="ECO:0000259" key="3">
    <source>
        <dbReference type="Pfam" id="PF00884"/>
    </source>
</evidence>
<keyword evidence="2 4" id="KW-0378">Hydrolase</keyword>
<gene>
    <name evidence="4" type="ORF">DEA8626_01661</name>
</gene>
<sequence length="506" mass="55838">MAKRNNILFVIIDQLRADCLFGALSDHVDLPNLRALMDEAVSFRRHYSVANPCGPSRASILTGRYAMNHRSVRNGTPLAHDLPNLATEVRKAGYRPLLFGYTDTTQDPRVYPPGDPALKSYEQVMQGFEEAVEMRLEESLPWRADLIAKGYDVPPYPDIFRPAGDRPDDPALYRAEDSDTAFLTDAALKALRARAPGWFVHLTYIRPHPPLVAPDPYNRMYDPATLPLPRRIGAVEAERARHPFVGPSLDRVPIASVVEGFPDLSSTDENVQLLRAIYLGLATEVDHHLGRVLDELKASGAYDETLIVVTSDHGEMLGDHHAWGKSTFYDAAYHTALIIRDPKRTARAGSAVDLPTESVDVAPTILDWLGLGIPETMDGMSLLPLMDGKGPDEWRQFTFSELDFGDPIEPTVPQSALGLAPETTNLVVLRGADHTLVHFNGGLPPLLFDNRAEGEMRDIAADPGARAALIAMYRAMMDHRMTHADGRFIRTMVTADGCLTAPRGAR</sequence>
<dbReference type="PANTHER" id="PTHR45953">
    <property type="entry name" value="IDURONATE 2-SULFATASE"/>
    <property type="match status" value="1"/>
</dbReference>
<dbReference type="OrthoDB" id="9795675at2"/>
<dbReference type="RefSeq" id="WP_108852499.1">
    <property type="nucleotide sequence ID" value="NZ_OMOQ01000001.1"/>
</dbReference>
<dbReference type="Pfam" id="PF00884">
    <property type="entry name" value="Sulfatase"/>
    <property type="match status" value="1"/>
</dbReference>